<dbReference type="SUPFAM" id="SSF82185">
    <property type="entry name" value="Histone H3 K4-specific methyltransferase SET7/9 N-terminal domain"/>
    <property type="match status" value="1"/>
</dbReference>
<dbReference type="RefSeq" id="WP_042555574.1">
    <property type="nucleotide sequence ID" value="NZ_JXQW01000062.1"/>
</dbReference>
<dbReference type="OrthoDB" id="6768278at2"/>
<dbReference type="Proteomes" id="UP000032068">
    <property type="component" value="Unassembled WGS sequence"/>
</dbReference>
<dbReference type="EMBL" id="JXQW01000062">
    <property type="protein sequence ID" value="KIP96525.1"/>
    <property type="molecule type" value="Genomic_DNA"/>
</dbReference>
<name>A0A0D0KI57_9PSED</name>
<evidence type="ECO:0000256" key="1">
    <source>
        <dbReference type="SAM" id="SignalP"/>
    </source>
</evidence>
<feature type="signal peptide" evidence="1">
    <location>
        <begin position="1"/>
        <end position="29"/>
    </location>
</feature>
<proteinExistence type="predicted"/>
<dbReference type="AlphaFoldDB" id="A0A0D0KI57"/>
<comment type="caution">
    <text evidence="2">The sequence shown here is derived from an EMBL/GenBank/DDBJ whole genome shotgun (WGS) entry which is preliminary data.</text>
</comment>
<feature type="chain" id="PRO_5002214554" evidence="1">
    <location>
        <begin position="30"/>
        <end position="636"/>
    </location>
</feature>
<protein>
    <submittedName>
        <fullName evidence="2">Uncharacterized protein</fullName>
    </submittedName>
</protein>
<evidence type="ECO:0000313" key="3">
    <source>
        <dbReference type="Proteomes" id="UP000032068"/>
    </source>
</evidence>
<keyword evidence="1" id="KW-0732">Signal</keyword>
<evidence type="ECO:0000313" key="2">
    <source>
        <dbReference type="EMBL" id="KIP96525.1"/>
    </source>
</evidence>
<dbReference type="PROSITE" id="PS51257">
    <property type="entry name" value="PROKAR_LIPOPROTEIN"/>
    <property type="match status" value="1"/>
</dbReference>
<reference evidence="2 3" key="1">
    <citation type="submission" date="2014-12" db="EMBL/GenBank/DDBJ databases">
        <title>16Stimator: statistical estimation of ribosomal gene copy numbers from draft genome assemblies.</title>
        <authorList>
            <person name="Perisin M.A."/>
            <person name="Vetter M."/>
            <person name="Gilbert J.A."/>
            <person name="Bergelson J."/>
        </authorList>
    </citation>
    <scope>NUCLEOTIDE SEQUENCE [LARGE SCALE GENOMIC DNA]</scope>
    <source>
        <strain evidence="2 3">MEJ086</strain>
    </source>
</reference>
<sequence length="636" mass="66663">MRLLASSRTTICLGAMSMLLVGCTQFTPAAMPTGISDGVYTHRFQTSPATSAFEYSGEWKGGVPQGKGSGRWFDFSGNLNVTCKGEFRTPQPGYLEGDGEIYRPNGTVLFRGQINGSLTFGSGCMAGPKGTYTSPAGWTVSSDKFTMVSFSMGVYLLPGSTCTLGDPQGNTWTGTCSLPTQSKHANIAFDGVTYSLPHLEATKQYIHFDAAGIVNFPLANGPGVMRFANGEQVQGNFDLGHLDDGLVQVTSPDGKVSQAMVSNGKLGPRHMSSAQLASAKSCGFPGWRLASGTCEQNSWSGTVDAYDASGLERISGPFKKGVPAGTVTWSRLDTGLQIRGTMVAVNGGLGFTKGQVSINESPIYEGEMSSFAPDGNGVCTVDGSPERCEYSQGERIDALYKTRLENNRLRREMATNQEAQQLAQQQAAARQQAQTGSGGGDLFGKVMAIGIGAGAVSSVSGVSSEIRNQMITGMAADILTDGQAGGIATAQQNLGVQNAGSLQPAVSALSGASMGTNSALKGSSAVARRSETDASNATLQNIAGISSTPGHAERSQQLDDIVAQVAADAGMKTFDATYQCSPEEPQQHVTVPYKSEACRVAKQNWFQVYACNDVERMGAANQKCLESCGNAGCDEQ</sequence>
<accession>A0A0D0KI57</accession>
<organism evidence="2 3">
    <name type="scientific">Pseudomonas fulva</name>
    <dbReference type="NCBI Taxonomy" id="47880"/>
    <lineage>
        <taxon>Bacteria</taxon>
        <taxon>Pseudomonadati</taxon>
        <taxon>Pseudomonadota</taxon>
        <taxon>Gammaproteobacteria</taxon>
        <taxon>Pseudomonadales</taxon>
        <taxon>Pseudomonadaceae</taxon>
        <taxon>Pseudomonas</taxon>
    </lineage>
</organism>
<gene>
    <name evidence="2" type="ORF">RU08_19790</name>
</gene>